<feature type="transmembrane region" description="Helical" evidence="7">
    <location>
        <begin position="422"/>
        <end position="440"/>
    </location>
</feature>
<dbReference type="PROSITE" id="PS50850">
    <property type="entry name" value="MFS"/>
    <property type="match status" value="1"/>
</dbReference>
<evidence type="ECO:0000256" key="4">
    <source>
        <dbReference type="ARBA" id="ARBA00022989"/>
    </source>
</evidence>
<dbReference type="CDD" id="cd06174">
    <property type="entry name" value="MFS"/>
    <property type="match status" value="1"/>
</dbReference>
<organism evidence="9 10">
    <name type="scientific">Nakamurella flava</name>
    <dbReference type="NCBI Taxonomy" id="2576308"/>
    <lineage>
        <taxon>Bacteria</taxon>
        <taxon>Bacillati</taxon>
        <taxon>Actinomycetota</taxon>
        <taxon>Actinomycetes</taxon>
        <taxon>Nakamurellales</taxon>
        <taxon>Nakamurellaceae</taxon>
        <taxon>Nakamurella</taxon>
    </lineage>
</organism>
<evidence type="ECO:0000256" key="3">
    <source>
        <dbReference type="ARBA" id="ARBA00022692"/>
    </source>
</evidence>
<evidence type="ECO:0000256" key="1">
    <source>
        <dbReference type="ARBA" id="ARBA00004651"/>
    </source>
</evidence>
<gene>
    <name evidence="9" type="ORF">FDO65_04720</name>
</gene>
<evidence type="ECO:0000256" key="6">
    <source>
        <dbReference type="SAM" id="MobiDB-lite"/>
    </source>
</evidence>
<feature type="region of interest" description="Disordered" evidence="6">
    <location>
        <begin position="489"/>
        <end position="515"/>
    </location>
</feature>
<dbReference type="PANTHER" id="PTHR42718:SF9">
    <property type="entry name" value="MAJOR FACILITATOR SUPERFAMILY MULTIDRUG TRANSPORTER MFSC"/>
    <property type="match status" value="1"/>
</dbReference>
<dbReference type="GO" id="GO:0005886">
    <property type="term" value="C:plasma membrane"/>
    <property type="evidence" value="ECO:0007669"/>
    <property type="project" value="UniProtKB-SubCell"/>
</dbReference>
<evidence type="ECO:0000259" key="8">
    <source>
        <dbReference type="PROSITE" id="PS50850"/>
    </source>
</evidence>
<keyword evidence="2" id="KW-0813">Transport</keyword>
<dbReference type="InterPro" id="IPR036259">
    <property type="entry name" value="MFS_trans_sf"/>
</dbReference>
<dbReference type="Proteomes" id="UP000306985">
    <property type="component" value="Unassembled WGS sequence"/>
</dbReference>
<name>A0A4U6QKI2_9ACTN</name>
<evidence type="ECO:0000313" key="10">
    <source>
        <dbReference type="Proteomes" id="UP000306985"/>
    </source>
</evidence>
<proteinExistence type="predicted"/>
<reference evidence="9 10" key="1">
    <citation type="submission" date="2019-05" db="EMBL/GenBank/DDBJ databases">
        <title>Nakamurella sp. N5BH11, whole genome shotgun sequence.</title>
        <authorList>
            <person name="Tuo L."/>
        </authorList>
    </citation>
    <scope>NUCLEOTIDE SEQUENCE [LARGE SCALE GENOMIC DNA]</scope>
    <source>
        <strain evidence="9 10">N5BH11</strain>
    </source>
</reference>
<dbReference type="Gene3D" id="1.20.1250.20">
    <property type="entry name" value="MFS general substrate transporter like domains"/>
    <property type="match status" value="2"/>
</dbReference>
<dbReference type="GO" id="GO:0022857">
    <property type="term" value="F:transmembrane transporter activity"/>
    <property type="evidence" value="ECO:0007669"/>
    <property type="project" value="InterPro"/>
</dbReference>
<dbReference type="InterPro" id="IPR011701">
    <property type="entry name" value="MFS"/>
</dbReference>
<feature type="transmembrane region" description="Helical" evidence="7">
    <location>
        <begin position="317"/>
        <end position="339"/>
    </location>
</feature>
<feature type="transmembrane region" description="Helical" evidence="7">
    <location>
        <begin position="41"/>
        <end position="58"/>
    </location>
</feature>
<keyword evidence="5 7" id="KW-0472">Membrane</keyword>
<dbReference type="EMBL" id="SZZH01000001">
    <property type="protein sequence ID" value="TKV60963.1"/>
    <property type="molecule type" value="Genomic_DNA"/>
</dbReference>
<feature type="transmembrane region" description="Helical" evidence="7">
    <location>
        <begin position="281"/>
        <end position="305"/>
    </location>
</feature>
<dbReference type="AlphaFoldDB" id="A0A4U6QKI2"/>
<evidence type="ECO:0000313" key="9">
    <source>
        <dbReference type="EMBL" id="TKV60963.1"/>
    </source>
</evidence>
<keyword evidence="10" id="KW-1185">Reference proteome</keyword>
<dbReference type="InterPro" id="IPR020846">
    <property type="entry name" value="MFS_dom"/>
</dbReference>
<accession>A0A4U6QKI2</accession>
<feature type="transmembrane region" description="Helical" evidence="7">
    <location>
        <begin position="168"/>
        <end position="190"/>
    </location>
</feature>
<keyword evidence="3 7" id="KW-0812">Transmembrane</keyword>
<dbReference type="OrthoDB" id="4332123at2"/>
<feature type="transmembrane region" description="Helical" evidence="7">
    <location>
        <begin position="196"/>
        <end position="216"/>
    </location>
</feature>
<dbReference type="Pfam" id="PF07690">
    <property type="entry name" value="MFS_1"/>
    <property type="match status" value="1"/>
</dbReference>
<feature type="transmembrane region" description="Helical" evidence="7">
    <location>
        <begin position="382"/>
        <end position="402"/>
    </location>
</feature>
<feature type="transmembrane region" description="Helical" evidence="7">
    <location>
        <begin position="78"/>
        <end position="99"/>
    </location>
</feature>
<evidence type="ECO:0000256" key="5">
    <source>
        <dbReference type="ARBA" id="ARBA00023136"/>
    </source>
</evidence>
<evidence type="ECO:0000256" key="2">
    <source>
        <dbReference type="ARBA" id="ARBA00022448"/>
    </source>
</evidence>
<feature type="transmembrane region" description="Helical" evidence="7">
    <location>
        <begin position="256"/>
        <end position="275"/>
    </location>
</feature>
<feature type="transmembrane region" description="Helical" evidence="7">
    <location>
        <begin position="345"/>
        <end position="370"/>
    </location>
</feature>
<dbReference type="SUPFAM" id="SSF103473">
    <property type="entry name" value="MFS general substrate transporter"/>
    <property type="match status" value="1"/>
</dbReference>
<feature type="region of interest" description="Disordered" evidence="6">
    <location>
        <begin position="1"/>
        <end position="31"/>
    </location>
</feature>
<keyword evidence="4 7" id="KW-1133">Transmembrane helix</keyword>
<feature type="domain" description="Major facilitator superfamily (MFS) profile" evidence="8">
    <location>
        <begin position="45"/>
        <end position="446"/>
    </location>
</feature>
<dbReference type="PANTHER" id="PTHR42718">
    <property type="entry name" value="MAJOR FACILITATOR SUPERFAMILY MULTIDRUG TRANSPORTER MFSC"/>
    <property type="match status" value="1"/>
</dbReference>
<comment type="caution">
    <text evidence="9">The sequence shown here is derived from an EMBL/GenBank/DDBJ whole genome shotgun (WGS) entry which is preliminary data.</text>
</comment>
<evidence type="ECO:0000256" key="7">
    <source>
        <dbReference type="SAM" id="Phobius"/>
    </source>
</evidence>
<comment type="subcellular location">
    <subcellularLocation>
        <location evidence="1">Cell membrane</location>
        <topology evidence="1">Multi-pass membrane protein</topology>
    </subcellularLocation>
</comment>
<dbReference type="RefSeq" id="WP_137448266.1">
    <property type="nucleotide sequence ID" value="NZ_SZZH01000001.1"/>
</dbReference>
<sequence length="515" mass="54100">MTATPARPERPTALDVTAAAAGTPPVPTGSRRRRLDLLRRNPWAVWAVGAGVYLLAVFHRMSLGVAGPLATTRLDLSAAALGTFVMLQLGVYAAMQVPSGVLIDRYGPRRMLLTAALIMGSAQVLLSLAHNYPTALVARGLLGCGDAMTYVSVLRLATGWFPPRRYPVMAALTGLIGMLGNLVSTVPLTFLLEHLGWTATFAAAGAVTLGFSVLLLRPAGPAPYRPTGAPRPRPSARQVRSDVVATWRLPAERMALWTHLCTMAGPTAFAALWGFPYLTQALGYTPGVASSMLLIYVLVGVCASLGQGPLLARRPQIRGGLAASIAAVCLLGWVTLIAWPGGTPPVAVVVVVIVIFGVGGPISGVGFLVARDYNPAHRISTATGMVNVGGFTGAVIMVLAIGQILDVVEPGAGTHSAHAYRWAFAAVALVTAFGLFRMLVWLRRTRAGLLVAMARGEDIPVPITPHRWDRVHALDPELIAAERDRQHAVRRLAGSGPTGANPSTEPGTPGGTDHS</sequence>
<protein>
    <submittedName>
        <fullName evidence="9">MFS transporter</fullName>
    </submittedName>
</protein>